<feature type="transmembrane region" description="Helical" evidence="2">
    <location>
        <begin position="42"/>
        <end position="60"/>
    </location>
</feature>
<dbReference type="AlphaFoldDB" id="A0A2A5RI78"/>
<accession>A0A2A5RI78</accession>
<gene>
    <name evidence="3" type="ORF">RT41_GL000926</name>
</gene>
<keyword evidence="1" id="KW-0175">Coiled coil</keyword>
<sequence length="91" mass="10433">MKEINIKKLSLVSDIIITVICLGPPLWLIWGTFENIPEQNKIYSSLLSIPCLIIIGFVWGQSSKEKEIMKWASEADELEKKLKELQESSKK</sequence>
<proteinExistence type="predicted"/>
<protein>
    <submittedName>
        <fullName evidence="3">Uncharacterized protein</fullName>
    </submittedName>
</protein>
<dbReference type="Proteomes" id="UP000218181">
    <property type="component" value="Unassembled WGS sequence"/>
</dbReference>
<keyword evidence="2" id="KW-1133">Transmembrane helix</keyword>
<dbReference type="RefSeq" id="WP_054639981.1">
    <property type="nucleotide sequence ID" value="NZ_BBAL01000020.1"/>
</dbReference>
<evidence type="ECO:0000313" key="4">
    <source>
        <dbReference type="Proteomes" id="UP000218181"/>
    </source>
</evidence>
<name>A0A2A5RI78_9LACT</name>
<comment type="caution">
    <text evidence="3">The sequence shown here is derived from an EMBL/GenBank/DDBJ whole genome shotgun (WGS) entry which is preliminary data.</text>
</comment>
<feature type="coiled-coil region" evidence="1">
    <location>
        <begin position="61"/>
        <end position="88"/>
    </location>
</feature>
<dbReference type="OrthoDB" id="10004094at2"/>
<evidence type="ECO:0000256" key="1">
    <source>
        <dbReference type="SAM" id="Coils"/>
    </source>
</evidence>
<evidence type="ECO:0000313" key="3">
    <source>
        <dbReference type="EMBL" id="PCR98746.1"/>
    </source>
</evidence>
<reference evidence="3 4" key="1">
    <citation type="submission" date="2014-12" db="EMBL/GenBank/DDBJ databases">
        <title>Draft genome sequences of 10 type strains of Lactococcus.</title>
        <authorList>
            <person name="Sun Z."/>
            <person name="Zhong Z."/>
            <person name="Liu W."/>
            <person name="Zhang W."/>
            <person name="Zhang H."/>
        </authorList>
    </citation>
    <scope>NUCLEOTIDE SEQUENCE [LARGE SCALE GENOMIC DNA]</scope>
    <source>
        <strain evidence="3 4">JCM 16395</strain>
    </source>
</reference>
<keyword evidence="2" id="KW-0812">Transmembrane</keyword>
<keyword evidence="4" id="KW-1185">Reference proteome</keyword>
<keyword evidence="2" id="KW-0472">Membrane</keyword>
<evidence type="ECO:0000256" key="2">
    <source>
        <dbReference type="SAM" id="Phobius"/>
    </source>
</evidence>
<feature type="transmembrane region" description="Helical" evidence="2">
    <location>
        <begin position="12"/>
        <end position="30"/>
    </location>
</feature>
<dbReference type="EMBL" id="JXJU01000025">
    <property type="protein sequence ID" value="PCR98746.1"/>
    <property type="molecule type" value="Genomic_DNA"/>
</dbReference>
<organism evidence="3 4">
    <name type="scientific">Lactococcus fujiensis JCM 16395</name>
    <dbReference type="NCBI Taxonomy" id="1291764"/>
    <lineage>
        <taxon>Bacteria</taxon>
        <taxon>Bacillati</taxon>
        <taxon>Bacillota</taxon>
        <taxon>Bacilli</taxon>
        <taxon>Lactobacillales</taxon>
        <taxon>Streptococcaceae</taxon>
        <taxon>Lactococcus</taxon>
    </lineage>
</organism>